<dbReference type="InterPro" id="IPR001296">
    <property type="entry name" value="Glyco_trans_1"/>
</dbReference>
<evidence type="ECO:0000259" key="10">
    <source>
        <dbReference type="Pfam" id="PF08323"/>
    </source>
</evidence>
<dbReference type="GO" id="GO:0009501">
    <property type="term" value="C:amyloplast"/>
    <property type="evidence" value="ECO:0007669"/>
    <property type="project" value="UniProtKB-SubCell"/>
</dbReference>
<proteinExistence type="inferred from homology"/>
<dbReference type="Pfam" id="PF08323">
    <property type="entry name" value="Glyco_transf_5"/>
    <property type="match status" value="1"/>
</dbReference>
<evidence type="ECO:0000256" key="8">
    <source>
        <dbReference type="RuleBase" id="RU361232"/>
    </source>
</evidence>
<gene>
    <name evidence="11" type="ORF">SAY87_019093</name>
</gene>
<dbReference type="SUPFAM" id="SSF53756">
    <property type="entry name" value="UDP-Glycosyltransferase/glycogen phosphorylase"/>
    <property type="match status" value="1"/>
</dbReference>
<organism evidence="11 12">
    <name type="scientific">Trapa incisa</name>
    <dbReference type="NCBI Taxonomy" id="236973"/>
    <lineage>
        <taxon>Eukaryota</taxon>
        <taxon>Viridiplantae</taxon>
        <taxon>Streptophyta</taxon>
        <taxon>Embryophyta</taxon>
        <taxon>Tracheophyta</taxon>
        <taxon>Spermatophyta</taxon>
        <taxon>Magnoliopsida</taxon>
        <taxon>eudicotyledons</taxon>
        <taxon>Gunneridae</taxon>
        <taxon>Pentapetalae</taxon>
        <taxon>rosids</taxon>
        <taxon>malvids</taxon>
        <taxon>Myrtales</taxon>
        <taxon>Lythraceae</taxon>
        <taxon>Trapa</taxon>
    </lineage>
</organism>
<feature type="domain" description="Starch synthase catalytic" evidence="10">
    <location>
        <begin position="126"/>
        <end position="354"/>
    </location>
</feature>
<evidence type="ECO:0000256" key="2">
    <source>
        <dbReference type="ARBA" id="ARBA00004727"/>
    </source>
</evidence>
<dbReference type="GO" id="GO:0019252">
    <property type="term" value="P:starch biosynthetic process"/>
    <property type="evidence" value="ECO:0007669"/>
    <property type="project" value="UniProtKB-UniRule"/>
</dbReference>
<evidence type="ECO:0000259" key="9">
    <source>
        <dbReference type="Pfam" id="PF00534"/>
    </source>
</evidence>
<comment type="catalytic activity">
    <reaction evidence="1">
        <text>[(1-&gt;4)-alpha-D-glucosyl](n) + ADP-alpha-D-glucose = [(1-&gt;4)-alpha-D-glucosyl](n+1) + ADP + H(+)</text>
        <dbReference type="Rhea" id="RHEA:18189"/>
        <dbReference type="Rhea" id="RHEA-COMP:9584"/>
        <dbReference type="Rhea" id="RHEA-COMP:9587"/>
        <dbReference type="ChEBI" id="CHEBI:15378"/>
        <dbReference type="ChEBI" id="CHEBI:15444"/>
        <dbReference type="ChEBI" id="CHEBI:57498"/>
        <dbReference type="ChEBI" id="CHEBI:456216"/>
        <dbReference type="EC" id="2.4.1.21"/>
    </reaction>
</comment>
<evidence type="ECO:0000313" key="11">
    <source>
        <dbReference type="EMBL" id="KAK4757792.1"/>
    </source>
</evidence>
<dbReference type="EMBL" id="JAXIOK010000012">
    <property type="protein sequence ID" value="KAK4757792.1"/>
    <property type="molecule type" value="Genomic_DNA"/>
</dbReference>
<keyword evidence="5" id="KW-0808">Transferase</keyword>
<keyword evidence="8" id="KW-0934">Plastid</keyword>
<dbReference type="InterPro" id="IPR011835">
    <property type="entry name" value="GS/SS"/>
</dbReference>
<comment type="caution">
    <text evidence="11">The sequence shown here is derived from an EMBL/GenBank/DDBJ whole genome shotgun (WGS) entry which is preliminary data.</text>
</comment>
<name>A0AAN7K496_9MYRT</name>
<dbReference type="AlphaFoldDB" id="A0AAN7K496"/>
<evidence type="ECO:0000313" key="12">
    <source>
        <dbReference type="Proteomes" id="UP001345219"/>
    </source>
</evidence>
<keyword evidence="12" id="KW-1185">Reference proteome</keyword>
<comment type="subcellular location">
    <subcellularLocation>
        <location evidence="8">Plastid</location>
        <location evidence="8">Chloroplast</location>
    </subcellularLocation>
    <subcellularLocation>
        <location evidence="8">Plastid</location>
        <location evidence="8">Amyloplast</location>
    </subcellularLocation>
</comment>
<dbReference type="Pfam" id="PF00534">
    <property type="entry name" value="Glycos_transf_1"/>
    <property type="match status" value="1"/>
</dbReference>
<dbReference type="Proteomes" id="UP001345219">
    <property type="component" value="Chromosome 15"/>
</dbReference>
<evidence type="ECO:0000256" key="4">
    <source>
        <dbReference type="ARBA" id="ARBA00022676"/>
    </source>
</evidence>
<comment type="pathway">
    <text evidence="2 8">Glycan biosynthesis; starch biosynthesis.</text>
</comment>
<dbReference type="Gene3D" id="3.40.50.2000">
    <property type="entry name" value="Glycogen Phosphorylase B"/>
    <property type="match status" value="2"/>
</dbReference>
<dbReference type="HAMAP" id="MF_00484">
    <property type="entry name" value="Glycogen_synth"/>
    <property type="match status" value="1"/>
</dbReference>
<keyword evidence="7" id="KW-0809">Transit peptide</keyword>
<evidence type="ECO:0000256" key="5">
    <source>
        <dbReference type="ARBA" id="ARBA00022679"/>
    </source>
</evidence>
<dbReference type="InterPro" id="IPR013534">
    <property type="entry name" value="Starch_synth_cat_dom"/>
</dbReference>
<keyword evidence="4 8" id="KW-0328">Glycosyltransferase</keyword>
<reference evidence="11 12" key="1">
    <citation type="journal article" date="2023" name="Hortic Res">
        <title>Pangenome of water caltrop reveals structural variations and asymmetric subgenome divergence after allopolyploidization.</title>
        <authorList>
            <person name="Zhang X."/>
            <person name="Chen Y."/>
            <person name="Wang L."/>
            <person name="Yuan Y."/>
            <person name="Fang M."/>
            <person name="Shi L."/>
            <person name="Lu R."/>
            <person name="Comes H.P."/>
            <person name="Ma Y."/>
            <person name="Chen Y."/>
            <person name="Huang G."/>
            <person name="Zhou Y."/>
            <person name="Zheng Z."/>
            <person name="Qiu Y."/>
        </authorList>
    </citation>
    <scope>NUCLEOTIDE SEQUENCE [LARGE SCALE GENOMIC DNA]</scope>
    <source>
        <tissue evidence="11">Roots</tissue>
    </source>
</reference>
<keyword evidence="8" id="KW-0150">Chloroplast</keyword>
<keyword evidence="6 8" id="KW-0750">Starch biosynthesis</keyword>
<evidence type="ECO:0000256" key="3">
    <source>
        <dbReference type="ARBA" id="ARBA00010281"/>
    </source>
</evidence>
<dbReference type="PANTHER" id="PTHR46083:SF1">
    <property type="entry name" value="GLYCOGEN SYNTHASE 2-RELATED"/>
    <property type="match status" value="1"/>
</dbReference>
<dbReference type="PANTHER" id="PTHR46083">
    <property type="match status" value="1"/>
</dbReference>
<dbReference type="CDD" id="cd03791">
    <property type="entry name" value="GT5_Glycogen_synthase_DULL1-like"/>
    <property type="match status" value="1"/>
</dbReference>
<dbReference type="GO" id="GO:0009507">
    <property type="term" value="C:chloroplast"/>
    <property type="evidence" value="ECO:0007669"/>
    <property type="project" value="UniProtKB-SubCell"/>
</dbReference>
<evidence type="ECO:0000256" key="1">
    <source>
        <dbReference type="ARBA" id="ARBA00001478"/>
    </source>
</evidence>
<evidence type="ECO:0000256" key="7">
    <source>
        <dbReference type="ARBA" id="ARBA00022946"/>
    </source>
</evidence>
<sequence>MECATIGNLWLSSFLISSPSTLSCSRRALVSRDACTASLCSKTHKSFPSPLRCRALDSPSTAANLSSDSDLVERTSRKLNVAGPISKDVDWPSPDDEIPFWKRNFPYSDANLLVRSNVVKDSDTLHIIHITAEMAPIAKVGGLADVVTGLARACLSRGHTVDIMLPFYECIQKEQISELTLITSYDSFHDGKWVSTNAYHGTVTGIPVIFIEPSNHFFKGQSVYGGSYDEMEAYLFFSRACLEWMQAAFVQPDIIHVHEWQASAVPLLYWDMYHHLSLRKPRITLTIHNMEHYGECRQEQLSKCGLDGSVYATEDKAVDDRTIGHNPERLSLLKGGIVYSNAVVTVSPTYLKETLCSGWLASTLIKCHDKYIGILNGIDYAVWNPTTDIFLPAKFNAKNLEGKRLCKYYLQKGLGLDLKGEETINRNDDVIDASVKVPMVVCITRLVAQKGLHLIIHAIKHVEELGGQMIVLGKAPDRRVENEFKHLADLLNQGPNVRILLMYSEELSHMVYAAADIVLVPSMYEPCGLSQMIGMRYGAVPIVRKTGGLADTVFDIDDQSNQEMANGFVFEGIDERSLSWALDRAFYHYRENPDEWAGMVRKVMEIDNSWNNTAGKYIDVYNSVRVR</sequence>
<keyword evidence="8" id="KW-0035">Amyloplast</keyword>
<dbReference type="EC" id="2.4.1.-" evidence="8"/>
<dbReference type="NCBIfam" id="TIGR02095">
    <property type="entry name" value="glgA"/>
    <property type="match status" value="1"/>
</dbReference>
<dbReference type="GO" id="GO:0004373">
    <property type="term" value="F:alpha-1,4-glucan glucosyltransferase (UDP-glucose donor) activity"/>
    <property type="evidence" value="ECO:0007669"/>
    <property type="project" value="InterPro"/>
</dbReference>
<evidence type="ECO:0000256" key="6">
    <source>
        <dbReference type="ARBA" id="ARBA00022922"/>
    </source>
</evidence>
<dbReference type="GO" id="GO:0009011">
    <property type="term" value="F:alpha-1,4-glucan glucosyltransferase (ADP-glucose donor) activity"/>
    <property type="evidence" value="ECO:0007669"/>
    <property type="project" value="UniProtKB-EC"/>
</dbReference>
<feature type="domain" description="Glycosyl transferase family 1" evidence="9">
    <location>
        <begin position="434"/>
        <end position="585"/>
    </location>
</feature>
<protein>
    <recommendedName>
        <fullName evidence="8">Starch synthase, chloroplastic/amyloplastic</fullName>
        <ecNumber evidence="8">2.4.1.-</ecNumber>
    </recommendedName>
</protein>
<comment type="similarity">
    <text evidence="3 8">Belongs to the glycosyltransferase 1 family. Bacterial/plant glycogen synthase subfamily.</text>
</comment>
<accession>A0AAN7K496</accession>